<dbReference type="EMBL" id="CAJNOG010000027">
    <property type="protein sequence ID" value="CAF0791511.1"/>
    <property type="molecule type" value="Genomic_DNA"/>
</dbReference>
<reference evidence="2" key="1">
    <citation type="submission" date="2021-02" db="EMBL/GenBank/DDBJ databases">
        <authorList>
            <person name="Nowell W R."/>
        </authorList>
    </citation>
    <scope>NUCLEOTIDE SEQUENCE</scope>
</reference>
<name>A0A813S859_9BILA</name>
<organism evidence="2 3">
    <name type="scientific">Adineta steineri</name>
    <dbReference type="NCBI Taxonomy" id="433720"/>
    <lineage>
        <taxon>Eukaryota</taxon>
        <taxon>Metazoa</taxon>
        <taxon>Spiralia</taxon>
        <taxon>Gnathifera</taxon>
        <taxon>Rotifera</taxon>
        <taxon>Eurotatoria</taxon>
        <taxon>Bdelloidea</taxon>
        <taxon>Adinetida</taxon>
        <taxon>Adinetidae</taxon>
        <taxon>Adineta</taxon>
    </lineage>
</organism>
<feature type="compositionally biased region" description="Low complexity" evidence="1">
    <location>
        <begin position="87"/>
        <end position="126"/>
    </location>
</feature>
<evidence type="ECO:0000313" key="3">
    <source>
        <dbReference type="Proteomes" id="UP000663845"/>
    </source>
</evidence>
<dbReference type="AlphaFoldDB" id="A0A813S859"/>
<proteinExistence type="predicted"/>
<gene>
    <name evidence="2" type="ORF">JYZ213_LOCUS4756</name>
</gene>
<sequence length="441" mass="51173">MATPQDDEHRSSQRSGNVIRVRAPLSSQRPSIPITTPLMSNLRNSQVNVNDNMNEQRPIVQLNSGVVRHHRNRGHSSNARGGGRQTNTNNHTQNFMPNNNNNRDFSSRPNSGSTNSTTRQTSNRVSSLPHIVYPMLTNLLDKQPDEILEQMLHPNFQLKAFLKDDRMKKRSDWIVTMTRLLEKITTCNTSSERIIKVLEQLPRTLYIEGVYEEVTKLDPITDQLRFDFIQLFLKIFNKFLSITPHSADDLIRISERIELQFLKIKIKSPEFEDTKVLLDEVLEQIEAINYRKKQKQELLKAKITTTTNNNNNIEDNINPPPDDYRLLPIIPNVTEILSERKPYLRRNIINGVYEDPQHYLDIHFRLLREDFVGPLRDGITQYLSNTGGKNFNVRIYENVRSLGSRLSPRSGIVYDLRLDIVSKCSIEYSGNLYILEYKVIY</sequence>
<protein>
    <submittedName>
        <fullName evidence="2">Uncharacterized protein</fullName>
    </submittedName>
</protein>
<feature type="region of interest" description="Disordered" evidence="1">
    <location>
        <begin position="63"/>
        <end position="126"/>
    </location>
</feature>
<evidence type="ECO:0000313" key="2">
    <source>
        <dbReference type="EMBL" id="CAF0791511.1"/>
    </source>
</evidence>
<accession>A0A813S859</accession>
<dbReference type="Proteomes" id="UP000663845">
    <property type="component" value="Unassembled WGS sequence"/>
</dbReference>
<evidence type="ECO:0000256" key="1">
    <source>
        <dbReference type="SAM" id="MobiDB-lite"/>
    </source>
</evidence>
<comment type="caution">
    <text evidence="2">The sequence shown here is derived from an EMBL/GenBank/DDBJ whole genome shotgun (WGS) entry which is preliminary data.</text>
</comment>